<dbReference type="SMART" id="SM00513">
    <property type="entry name" value="SAP"/>
    <property type="match status" value="1"/>
</dbReference>
<dbReference type="PANTHER" id="PTHR46589">
    <property type="entry name" value="APOPTOTIC CHROMATIN CONDENSATION INDUCER IN THE NUCLEUS"/>
    <property type="match status" value="1"/>
</dbReference>
<protein>
    <recommendedName>
        <fullName evidence="1">SAP domain-containing protein</fullName>
    </recommendedName>
</protein>
<dbReference type="Gene3D" id="1.10.720.30">
    <property type="entry name" value="SAP domain"/>
    <property type="match status" value="1"/>
</dbReference>
<dbReference type="Pfam" id="PF02037">
    <property type="entry name" value="SAP"/>
    <property type="match status" value="1"/>
</dbReference>
<reference evidence="2 3" key="1">
    <citation type="submission" date="2024-04" db="EMBL/GenBank/DDBJ databases">
        <authorList>
            <consortium name="Genoscope - CEA"/>
            <person name="William W."/>
        </authorList>
    </citation>
    <scope>NUCLEOTIDE SEQUENCE [LARGE SCALE GENOMIC DNA]</scope>
</reference>
<dbReference type="InterPro" id="IPR052793">
    <property type="entry name" value="EJC-associated_protein"/>
</dbReference>
<dbReference type="InterPro" id="IPR003034">
    <property type="entry name" value="SAP_dom"/>
</dbReference>
<evidence type="ECO:0000313" key="2">
    <source>
        <dbReference type="EMBL" id="CAL1545490.1"/>
    </source>
</evidence>
<proteinExistence type="predicted"/>
<evidence type="ECO:0000259" key="1">
    <source>
        <dbReference type="PROSITE" id="PS50800"/>
    </source>
</evidence>
<dbReference type="InterPro" id="IPR036361">
    <property type="entry name" value="SAP_dom_sf"/>
</dbReference>
<name>A0AAV2IF68_LYMST</name>
<dbReference type="GO" id="GO:0071011">
    <property type="term" value="C:precatalytic spliceosome"/>
    <property type="evidence" value="ECO:0007669"/>
    <property type="project" value="TreeGrafter"/>
</dbReference>
<sequence length="70" mass="7762">MASEEDSFNTITLKGTPVTELKVTDIKRELDKRGLSKSGSKTQLLERLKAQLLLEKLQQDAAQSSGDELE</sequence>
<evidence type="ECO:0000313" key="3">
    <source>
        <dbReference type="Proteomes" id="UP001497497"/>
    </source>
</evidence>
<gene>
    <name evidence="2" type="ORF">GSLYS_00018973001</name>
</gene>
<accession>A0AAV2IF68</accession>
<dbReference type="EMBL" id="CAXITT010000714">
    <property type="protein sequence ID" value="CAL1545490.1"/>
    <property type="molecule type" value="Genomic_DNA"/>
</dbReference>
<dbReference type="GO" id="GO:0061574">
    <property type="term" value="C:ASAP complex"/>
    <property type="evidence" value="ECO:0007669"/>
    <property type="project" value="TreeGrafter"/>
</dbReference>
<dbReference type="PROSITE" id="PS50800">
    <property type="entry name" value="SAP"/>
    <property type="match status" value="1"/>
</dbReference>
<dbReference type="Proteomes" id="UP001497497">
    <property type="component" value="Unassembled WGS sequence"/>
</dbReference>
<dbReference type="GO" id="GO:0008380">
    <property type="term" value="P:RNA splicing"/>
    <property type="evidence" value="ECO:0007669"/>
    <property type="project" value="TreeGrafter"/>
</dbReference>
<dbReference type="GO" id="GO:0003723">
    <property type="term" value="F:RNA binding"/>
    <property type="evidence" value="ECO:0007669"/>
    <property type="project" value="TreeGrafter"/>
</dbReference>
<keyword evidence="3" id="KW-1185">Reference proteome</keyword>
<organism evidence="2 3">
    <name type="scientific">Lymnaea stagnalis</name>
    <name type="common">Great pond snail</name>
    <name type="synonym">Helix stagnalis</name>
    <dbReference type="NCBI Taxonomy" id="6523"/>
    <lineage>
        <taxon>Eukaryota</taxon>
        <taxon>Metazoa</taxon>
        <taxon>Spiralia</taxon>
        <taxon>Lophotrochozoa</taxon>
        <taxon>Mollusca</taxon>
        <taxon>Gastropoda</taxon>
        <taxon>Heterobranchia</taxon>
        <taxon>Euthyneura</taxon>
        <taxon>Panpulmonata</taxon>
        <taxon>Hygrophila</taxon>
        <taxon>Lymnaeoidea</taxon>
        <taxon>Lymnaeidae</taxon>
        <taxon>Lymnaea</taxon>
    </lineage>
</organism>
<feature type="non-terminal residue" evidence="2">
    <location>
        <position position="70"/>
    </location>
</feature>
<dbReference type="PANTHER" id="PTHR46589:SF1">
    <property type="entry name" value="APOPTOTIC CHROMATIN CONDENSATION INDUCER IN THE NUCLEUS"/>
    <property type="match status" value="1"/>
</dbReference>
<dbReference type="SUPFAM" id="SSF68906">
    <property type="entry name" value="SAP domain"/>
    <property type="match status" value="1"/>
</dbReference>
<comment type="caution">
    <text evidence="2">The sequence shown here is derived from an EMBL/GenBank/DDBJ whole genome shotgun (WGS) entry which is preliminary data.</text>
</comment>
<feature type="domain" description="SAP" evidence="1">
    <location>
        <begin position="18"/>
        <end position="52"/>
    </location>
</feature>
<dbReference type="AlphaFoldDB" id="A0AAV2IF68"/>